<dbReference type="Proteomes" id="UP000267268">
    <property type="component" value="Chromosome 1"/>
</dbReference>
<dbReference type="OrthoDB" id="9779630at2"/>
<evidence type="ECO:0000256" key="2">
    <source>
        <dbReference type="SAM" id="Coils"/>
    </source>
</evidence>
<sequence length="280" mass="30792">MFGWLKRLFGIAESEAHSVLDKLENPIKQTEQGIRDLKGDLSKSMQGLAEVKALTIREKKEFESNNRNSKEFEQKAMLLVQRASQGQLAPDEADRLATQALERKQQYAQRAGANQKNIDNYSGMLTKMEQNVQQLKTQIGSWENELKTLRARATVSDASAKLNKQLSNVDSSNTLARLEKMKQKVEEKEALAESYGQIADLNQQTPENEIDKALGIAPGGNVSIGASDELAKLKARLSEGSSTDSTTTNTSSTSSSSNTSASPSSEPSELDKLKEQLKNK</sequence>
<feature type="region of interest" description="Disordered" evidence="3">
    <location>
        <begin position="235"/>
        <end position="280"/>
    </location>
</feature>
<dbReference type="RefSeq" id="WP_126611695.1">
    <property type="nucleotide sequence ID" value="NZ_CP034562.1"/>
</dbReference>
<feature type="compositionally biased region" description="Low complexity" evidence="3">
    <location>
        <begin position="238"/>
        <end position="267"/>
    </location>
</feature>
<feature type="coiled-coil region" evidence="2">
    <location>
        <begin position="118"/>
        <end position="198"/>
    </location>
</feature>
<evidence type="ECO:0000256" key="1">
    <source>
        <dbReference type="ARBA" id="ARBA00043985"/>
    </source>
</evidence>
<gene>
    <name evidence="4" type="ORF">EI427_03545</name>
</gene>
<dbReference type="KEGG" id="fll:EI427_03545"/>
<keyword evidence="5" id="KW-1185">Reference proteome</keyword>
<keyword evidence="2" id="KW-0175">Coiled coil</keyword>
<dbReference type="EMBL" id="CP034562">
    <property type="protein sequence ID" value="AZQ61328.1"/>
    <property type="molecule type" value="Genomic_DNA"/>
</dbReference>
<organism evidence="4 5">
    <name type="scientific">Flammeovirga pectinis</name>
    <dbReference type="NCBI Taxonomy" id="2494373"/>
    <lineage>
        <taxon>Bacteria</taxon>
        <taxon>Pseudomonadati</taxon>
        <taxon>Bacteroidota</taxon>
        <taxon>Cytophagia</taxon>
        <taxon>Cytophagales</taxon>
        <taxon>Flammeovirgaceae</taxon>
        <taxon>Flammeovirga</taxon>
    </lineage>
</organism>
<name>A0A3S9NZG8_9BACT</name>
<evidence type="ECO:0000256" key="3">
    <source>
        <dbReference type="SAM" id="MobiDB-lite"/>
    </source>
</evidence>
<dbReference type="PANTHER" id="PTHR31088:SF6">
    <property type="entry name" value="PHAGE SHOCK PROTEIN A"/>
    <property type="match status" value="1"/>
</dbReference>
<dbReference type="Pfam" id="PF04012">
    <property type="entry name" value="PspA_IM30"/>
    <property type="match status" value="1"/>
</dbReference>
<evidence type="ECO:0000313" key="4">
    <source>
        <dbReference type="EMBL" id="AZQ61328.1"/>
    </source>
</evidence>
<dbReference type="PANTHER" id="PTHR31088">
    <property type="entry name" value="MEMBRANE-ASSOCIATED PROTEIN VIPP1, CHLOROPLASTIC"/>
    <property type="match status" value="1"/>
</dbReference>
<feature type="compositionally biased region" description="Basic and acidic residues" evidence="3">
    <location>
        <begin position="269"/>
        <end position="280"/>
    </location>
</feature>
<reference evidence="4 5" key="1">
    <citation type="submission" date="2018-12" db="EMBL/GenBank/DDBJ databases">
        <title>Flammeovirga pectinis sp. nov., isolated from the gut of the Korean scallop, Patinopecten yessoensis.</title>
        <authorList>
            <person name="Bae J.-W."/>
            <person name="Jeong Y.-S."/>
            <person name="Kang W."/>
        </authorList>
    </citation>
    <scope>NUCLEOTIDE SEQUENCE [LARGE SCALE GENOMIC DNA]</scope>
    <source>
        <strain evidence="4 5">L12M1</strain>
    </source>
</reference>
<protein>
    <submittedName>
        <fullName evidence="4">PspA/IM30 family protein</fullName>
    </submittedName>
</protein>
<proteinExistence type="inferred from homology"/>
<comment type="similarity">
    <text evidence="1">Belongs to the PspA/Vipp/IM30 family.</text>
</comment>
<dbReference type="InterPro" id="IPR007157">
    <property type="entry name" value="PspA_VIPP1"/>
</dbReference>
<dbReference type="AlphaFoldDB" id="A0A3S9NZG8"/>
<evidence type="ECO:0000313" key="5">
    <source>
        <dbReference type="Proteomes" id="UP000267268"/>
    </source>
</evidence>
<accession>A0A3S9NZG8</accession>